<dbReference type="NCBIfam" id="TIGR00563">
    <property type="entry name" value="rsmB"/>
    <property type="match status" value="1"/>
</dbReference>
<dbReference type="GO" id="GO:0005829">
    <property type="term" value="C:cytosol"/>
    <property type="evidence" value="ECO:0007669"/>
    <property type="project" value="TreeGrafter"/>
</dbReference>
<evidence type="ECO:0000256" key="9">
    <source>
        <dbReference type="ARBA" id="ARBA00022884"/>
    </source>
</evidence>
<dbReference type="NCBIfam" id="NF011494">
    <property type="entry name" value="PRK14902.1"/>
    <property type="match status" value="1"/>
</dbReference>
<organism evidence="15 16">
    <name type="scientific">Kangiella spongicola</name>
    <dbReference type="NCBI Taxonomy" id="796379"/>
    <lineage>
        <taxon>Bacteria</taxon>
        <taxon>Pseudomonadati</taxon>
        <taxon>Pseudomonadota</taxon>
        <taxon>Gammaproteobacteria</taxon>
        <taxon>Kangiellales</taxon>
        <taxon>Kangiellaceae</taxon>
        <taxon>Kangiella</taxon>
    </lineage>
</organism>
<proteinExistence type="inferred from homology"/>
<dbReference type="SUPFAM" id="SSF53335">
    <property type="entry name" value="S-adenosyl-L-methionine-dependent methyltransferases"/>
    <property type="match status" value="1"/>
</dbReference>
<keyword evidence="9 13" id="KW-0694">RNA-binding</keyword>
<dbReference type="Pfam" id="PF01189">
    <property type="entry name" value="Methyltr_RsmB-F"/>
    <property type="match status" value="1"/>
</dbReference>
<evidence type="ECO:0000313" key="15">
    <source>
        <dbReference type="EMBL" id="PXF64339.1"/>
    </source>
</evidence>
<evidence type="ECO:0000256" key="11">
    <source>
        <dbReference type="ARBA" id="ARBA00031088"/>
    </source>
</evidence>
<dbReference type="Gene3D" id="3.30.70.1170">
    <property type="entry name" value="Sun protein, domain 3"/>
    <property type="match status" value="1"/>
</dbReference>
<dbReference type="Pfam" id="PF01029">
    <property type="entry name" value="NusB"/>
    <property type="match status" value="1"/>
</dbReference>
<reference evidence="15 16" key="1">
    <citation type="submission" date="2018-05" db="EMBL/GenBank/DDBJ databases">
        <title>Kangiella spongicola genome sequence.</title>
        <authorList>
            <person name="Maclea K.S."/>
            <person name="Goen A.E."/>
            <person name="Kelley C."/>
            <person name="Underriner A."/>
            <person name="Silverwood T."/>
            <person name="Trachtenberg A.M."/>
        </authorList>
    </citation>
    <scope>NUCLEOTIDE SEQUENCE [LARGE SCALE GENOMIC DNA]</scope>
    <source>
        <strain evidence="15 16">ATCC BAA-2076</strain>
    </source>
</reference>
<dbReference type="InterPro" id="IPR006027">
    <property type="entry name" value="NusB_RsmB_TIM44"/>
</dbReference>
<feature type="binding site" evidence="13">
    <location>
        <position position="280"/>
    </location>
    <ligand>
        <name>S-adenosyl-L-methionine</name>
        <dbReference type="ChEBI" id="CHEBI:59789"/>
    </ligand>
</feature>
<dbReference type="InterPro" id="IPR004573">
    <property type="entry name" value="rRNA_ssu_MeTfrase_B"/>
</dbReference>
<dbReference type="AlphaFoldDB" id="A0A318DDX9"/>
<dbReference type="EMBL" id="QICH01000001">
    <property type="protein sequence ID" value="PXF64339.1"/>
    <property type="molecule type" value="Genomic_DNA"/>
</dbReference>
<dbReference type="EC" id="2.1.1.176" evidence="3"/>
<keyword evidence="8 13" id="KW-0949">S-adenosyl-L-methionine</keyword>
<evidence type="ECO:0000259" key="14">
    <source>
        <dbReference type="PROSITE" id="PS51686"/>
    </source>
</evidence>
<comment type="caution">
    <text evidence="15">The sequence shown here is derived from an EMBL/GenBank/DDBJ whole genome shotgun (WGS) entry which is preliminary data.</text>
</comment>
<accession>A0A318DDX9</accession>
<evidence type="ECO:0000256" key="7">
    <source>
        <dbReference type="ARBA" id="ARBA00022679"/>
    </source>
</evidence>
<dbReference type="InterPro" id="IPR001678">
    <property type="entry name" value="MeTrfase_RsmB-F_NOP2_dom"/>
</dbReference>
<dbReference type="OrthoDB" id="9810297at2"/>
<feature type="binding site" evidence="13">
    <location>
        <begin position="256"/>
        <end position="262"/>
    </location>
    <ligand>
        <name>S-adenosyl-L-methionine</name>
        <dbReference type="ChEBI" id="CHEBI:59789"/>
    </ligand>
</feature>
<feature type="active site" description="Nucleophile" evidence="13">
    <location>
        <position position="377"/>
    </location>
</feature>
<keyword evidence="6 13" id="KW-0489">Methyltransferase</keyword>
<evidence type="ECO:0000256" key="6">
    <source>
        <dbReference type="ARBA" id="ARBA00022603"/>
    </source>
</evidence>
<evidence type="ECO:0000256" key="1">
    <source>
        <dbReference type="ARBA" id="ARBA00002724"/>
    </source>
</evidence>
<dbReference type="GO" id="GO:0006355">
    <property type="term" value="P:regulation of DNA-templated transcription"/>
    <property type="evidence" value="ECO:0007669"/>
    <property type="project" value="InterPro"/>
</dbReference>
<dbReference type="InterPro" id="IPR054728">
    <property type="entry name" value="RsmB-like_ferredoxin"/>
</dbReference>
<evidence type="ECO:0000313" key="16">
    <source>
        <dbReference type="Proteomes" id="UP000247689"/>
    </source>
</evidence>
<dbReference type="InterPro" id="IPR035926">
    <property type="entry name" value="NusB-like_sf"/>
</dbReference>
<dbReference type="RefSeq" id="WP_110200258.1">
    <property type="nucleotide sequence ID" value="NZ_QICH01000001.1"/>
</dbReference>
<dbReference type="Gene3D" id="1.10.940.10">
    <property type="entry name" value="NusB-like"/>
    <property type="match status" value="1"/>
</dbReference>
<dbReference type="PANTHER" id="PTHR22807:SF61">
    <property type="entry name" value="NOL1_NOP2_SUN FAMILY PROTEIN _ ANTITERMINATION NUSB DOMAIN-CONTAINING PROTEIN"/>
    <property type="match status" value="1"/>
</dbReference>
<dbReference type="FunFam" id="3.40.50.150:FF:000022">
    <property type="entry name" value="Ribosomal RNA small subunit methyltransferase B"/>
    <property type="match status" value="1"/>
</dbReference>
<dbReference type="InterPro" id="IPR029063">
    <property type="entry name" value="SAM-dependent_MTases_sf"/>
</dbReference>
<dbReference type="InterPro" id="IPR049560">
    <property type="entry name" value="MeTrfase_RsmB-F_NOP2_cat"/>
</dbReference>
<evidence type="ECO:0000256" key="3">
    <source>
        <dbReference type="ARBA" id="ARBA00012140"/>
    </source>
</evidence>
<evidence type="ECO:0000256" key="5">
    <source>
        <dbReference type="ARBA" id="ARBA00022552"/>
    </source>
</evidence>
<sequence length="438" mass="49117">MALLNSTHIRSQAAKSLELIAFEGQSASDVLSQVEFENPSDTSLFKAIVLGCCRYFERLDALTHSLLKKKFKPKDQDLLCLLIVGLYQLEYSRVPDHAAISETVDACRMLKKDWATKLINGVLRTYSRQKEQLNQKLDNDWETKFSFPVWLINRIKPHYKGQVEEILTESNQQAPMSLRVNLMKISRDEFCARLDEVGLGYRKHPLVESAVVLEQAVPVHSIPGFDEGHCSVQDVAAQLAARLLAPSEGQKVLDACAAPGGKTAHLLEQSNNSLLLDAVDIDPKRCARIQENMERLELGANIHAEDALNFMQGKEAEYDAILLDVPCSATGVIRRHPDIKLLRRDEDIDELVQIQQQLLVAAWDALKPGGKLLYATCSILLEENSLQITEFKSKFDNSTLLELPSEIQQISQIEIGCQILPGTDDMDGFYYALLQKNS</sequence>
<evidence type="ECO:0000256" key="4">
    <source>
        <dbReference type="ARBA" id="ARBA00022490"/>
    </source>
</evidence>
<keyword evidence="5" id="KW-0698">rRNA processing</keyword>
<evidence type="ECO:0000256" key="12">
    <source>
        <dbReference type="ARBA" id="ARBA00047283"/>
    </source>
</evidence>
<protein>
    <recommendedName>
        <fullName evidence="3">16S rRNA (cytosine(967)-C(5))-methyltransferase</fullName>
        <ecNumber evidence="3">2.1.1.176</ecNumber>
    </recommendedName>
    <alternativeName>
        <fullName evidence="10">16S rRNA m5C967 methyltransferase</fullName>
    </alternativeName>
    <alternativeName>
        <fullName evidence="11">rRNA (cytosine-C(5)-)-methyltransferase RsmB</fullName>
    </alternativeName>
</protein>
<keyword evidence="4" id="KW-0963">Cytoplasm</keyword>
<dbReference type="PRINTS" id="PR02008">
    <property type="entry name" value="RCMTFAMILY"/>
</dbReference>
<comment type="subcellular location">
    <subcellularLocation>
        <location evidence="2">Cytoplasm</location>
    </subcellularLocation>
</comment>
<dbReference type="NCBIfam" id="NF008149">
    <property type="entry name" value="PRK10901.1"/>
    <property type="match status" value="1"/>
</dbReference>
<dbReference type="GO" id="GO:0003723">
    <property type="term" value="F:RNA binding"/>
    <property type="evidence" value="ECO:0007669"/>
    <property type="project" value="UniProtKB-UniRule"/>
</dbReference>
<dbReference type="GO" id="GO:0009383">
    <property type="term" value="F:rRNA (cytosine-C5-)-methyltransferase activity"/>
    <property type="evidence" value="ECO:0007669"/>
    <property type="project" value="TreeGrafter"/>
</dbReference>
<dbReference type="InterPro" id="IPR023267">
    <property type="entry name" value="RCMT"/>
</dbReference>
<keyword evidence="7 13" id="KW-0808">Transferase</keyword>
<comment type="similarity">
    <text evidence="13">Belongs to the class I-like SAM-binding methyltransferase superfamily. RsmB/NOP family.</text>
</comment>
<dbReference type="Gene3D" id="3.40.50.150">
    <property type="entry name" value="Vaccinia Virus protein VP39"/>
    <property type="match status" value="1"/>
</dbReference>
<dbReference type="GO" id="GO:0070475">
    <property type="term" value="P:rRNA base methylation"/>
    <property type="evidence" value="ECO:0007669"/>
    <property type="project" value="TreeGrafter"/>
</dbReference>
<comment type="function">
    <text evidence="1">Specifically methylates the cytosine at position 967 (m5C967) of 16S rRNA.</text>
</comment>
<evidence type="ECO:0000256" key="13">
    <source>
        <dbReference type="PROSITE-ProRule" id="PRU01023"/>
    </source>
</evidence>
<dbReference type="Proteomes" id="UP000247689">
    <property type="component" value="Unassembled WGS sequence"/>
</dbReference>
<comment type="catalytic activity">
    <reaction evidence="12">
        <text>cytidine(967) in 16S rRNA + S-adenosyl-L-methionine = 5-methylcytidine(967) in 16S rRNA + S-adenosyl-L-homocysteine + H(+)</text>
        <dbReference type="Rhea" id="RHEA:42748"/>
        <dbReference type="Rhea" id="RHEA-COMP:10219"/>
        <dbReference type="Rhea" id="RHEA-COMP:10220"/>
        <dbReference type="ChEBI" id="CHEBI:15378"/>
        <dbReference type="ChEBI" id="CHEBI:57856"/>
        <dbReference type="ChEBI" id="CHEBI:59789"/>
        <dbReference type="ChEBI" id="CHEBI:74483"/>
        <dbReference type="ChEBI" id="CHEBI:82748"/>
        <dbReference type="EC" id="2.1.1.176"/>
    </reaction>
</comment>
<feature type="domain" description="SAM-dependent MTase RsmB/NOP-type" evidence="14">
    <location>
        <begin position="166"/>
        <end position="437"/>
    </location>
</feature>
<name>A0A318DDX9_9GAMM</name>
<gene>
    <name evidence="15" type="ORF">DL796_04150</name>
</gene>
<keyword evidence="16" id="KW-1185">Reference proteome</keyword>
<evidence type="ECO:0000256" key="2">
    <source>
        <dbReference type="ARBA" id="ARBA00004496"/>
    </source>
</evidence>
<feature type="binding site" evidence="13">
    <location>
        <position position="324"/>
    </location>
    <ligand>
        <name>S-adenosyl-L-methionine</name>
        <dbReference type="ChEBI" id="CHEBI:59789"/>
    </ligand>
</feature>
<dbReference type="CDD" id="cd02440">
    <property type="entry name" value="AdoMet_MTases"/>
    <property type="match status" value="1"/>
</dbReference>
<evidence type="ECO:0000256" key="8">
    <source>
        <dbReference type="ARBA" id="ARBA00022691"/>
    </source>
</evidence>
<dbReference type="Pfam" id="PF22458">
    <property type="entry name" value="RsmF-B_ferredox"/>
    <property type="match status" value="1"/>
</dbReference>
<dbReference type="PROSITE" id="PS51686">
    <property type="entry name" value="SAM_MT_RSMB_NOP"/>
    <property type="match status" value="1"/>
</dbReference>
<evidence type="ECO:0000256" key="10">
    <source>
        <dbReference type="ARBA" id="ARBA00030399"/>
    </source>
</evidence>
<dbReference type="PANTHER" id="PTHR22807">
    <property type="entry name" value="NOP2 YEAST -RELATED NOL1/NOP2/FMU SUN DOMAIN-CONTAINING"/>
    <property type="match status" value="1"/>
</dbReference>
<feature type="binding site" evidence="13">
    <location>
        <position position="306"/>
    </location>
    <ligand>
        <name>S-adenosyl-L-methionine</name>
        <dbReference type="ChEBI" id="CHEBI:59789"/>
    </ligand>
</feature>
<dbReference type="SUPFAM" id="SSF48013">
    <property type="entry name" value="NusB-like"/>
    <property type="match status" value="1"/>
</dbReference>